<comment type="caution">
    <text evidence="3">The sequence shown here is derived from an EMBL/GenBank/DDBJ whole genome shotgun (WGS) entry which is preliminary data.</text>
</comment>
<evidence type="ECO:0000313" key="3">
    <source>
        <dbReference type="EMBL" id="MBO4210581.1"/>
    </source>
</evidence>
<name>A0ABS3W1H7_MICEH</name>
<dbReference type="Pfam" id="PF10756">
    <property type="entry name" value="bPH_6"/>
    <property type="match status" value="1"/>
</dbReference>
<feature type="domain" description="Low molecular weight protein antigen 6 PH" evidence="2">
    <location>
        <begin position="140"/>
        <end position="167"/>
    </location>
</feature>
<dbReference type="Proteomes" id="UP000823521">
    <property type="component" value="Unassembled WGS sequence"/>
</dbReference>
<dbReference type="InterPro" id="IPR019692">
    <property type="entry name" value="CFP-6_PH"/>
</dbReference>
<feature type="transmembrane region" description="Helical" evidence="1">
    <location>
        <begin position="113"/>
        <end position="137"/>
    </location>
</feature>
<keyword evidence="1" id="KW-1133">Transmembrane helix</keyword>
<evidence type="ECO:0000256" key="1">
    <source>
        <dbReference type="SAM" id="Phobius"/>
    </source>
</evidence>
<accession>A0ABS3W1H7</accession>
<feature type="transmembrane region" description="Helical" evidence="1">
    <location>
        <begin position="27"/>
        <end position="49"/>
    </location>
</feature>
<sequence>VAAVGLGWLVVLALVDRPVGREYPGRIAVPLVFFVLPVVASVVAWRLLWRGPVALVVADGCYRIPASPGFGYQVAGQALFASFWIGGAVSQLVDRIGAWPDDLPARLRLLDLGLGILDEMLTLLLGVVVALLVVVVLRGRPRVVLTPDALTVVEMFHTRIVPWEALAVGRPLRPSTPYQLVLIVARPELVTRRGLRWGGPGNVWVSVQNLAVHPWFLADVVRYHVDQPAARAGIGTEAGYQDLLRTLGVTRD</sequence>
<reference evidence="3 4" key="1">
    <citation type="submission" date="2019-12" db="EMBL/GenBank/DDBJ databases">
        <title>Whole genome sequencing of endophytic Actinobacterium Micromonospora sp. MPMI6T.</title>
        <authorList>
            <person name="Evv R."/>
            <person name="Podile A.R."/>
        </authorList>
    </citation>
    <scope>NUCLEOTIDE SEQUENCE [LARGE SCALE GENOMIC DNA]</scope>
    <source>
        <strain evidence="3 4">MPMI6</strain>
    </source>
</reference>
<organism evidence="3 4">
    <name type="scientific">Micromonospora echinofusca</name>
    <dbReference type="NCBI Taxonomy" id="47858"/>
    <lineage>
        <taxon>Bacteria</taxon>
        <taxon>Bacillati</taxon>
        <taxon>Actinomycetota</taxon>
        <taxon>Actinomycetes</taxon>
        <taxon>Micromonosporales</taxon>
        <taxon>Micromonosporaceae</taxon>
        <taxon>Micromonospora</taxon>
    </lineage>
</organism>
<evidence type="ECO:0000259" key="2">
    <source>
        <dbReference type="Pfam" id="PF10756"/>
    </source>
</evidence>
<keyword evidence="1" id="KW-0472">Membrane</keyword>
<protein>
    <recommendedName>
        <fullName evidence="2">Low molecular weight protein antigen 6 PH domain-containing protein</fullName>
    </recommendedName>
</protein>
<feature type="transmembrane region" description="Helical" evidence="1">
    <location>
        <begin position="70"/>
        <end position="93"/>
    </location>
</feature>
<gene>
    <name evidence="3" type="ORF">GSF22_31995</name>
</gene>
<keyword evidence="1" id="KW-0812">Transmembrane</keyword>
<dbReference type="EMBL" id="WVUH01000523">
    <property type="protein sequence ID" value="MBO4210581.1"/>
    <property type="molecule type" value="Genomic_DNA"/>
</dbReference>
<keyword evidence="4" id="KW-1185">Reference proteome</keyword>
<evidence type="ECO:0000313" key="4">
    <source>
        <dbReference type="Proteomes" id="UP000823521"/>
    </source>
</evidence>
<feature type="non-terminal residue" evidence="3">
    <location>
        <position position="1"/>
    </location>
</feature>
<dbReference type="RefSeq" id="WP_208817659.1">
    <property type="nucleotide sequence ID" value="NZ_WVUH01000523.1"/>
</dbReference>
<proteinExistence type="predicted"/>